<dbReference type="Pfam" id="PF18089">
    <property type="entry name" value="DAPG_hydrolase"/>
    <property type="match status" value="1"/>
</dbReference>
<gene>
    <name evidence="7" type="primary">phlG</name>
</gene>
<evidence type="ECO:0000259" key="6">
    <source>
        <dbReference type="Pfam" id="PF18089"/>
    </source>
</evidence>
<dbReference type="AlphaFoldDB" id="Q4JIX4"/>
<evidence type="ECO:0000256" key="2">
    <source>
        <dbReference type="ARBA" id="ARBA00022723"/>
    </source>
</evidence>
<proteinExistence type="inferred from homology"/>
<comment type="similarity">
    <text evidence="5">Belongs to the DAPG/phloretin hydrolase family.</text>
</comment>
<name>Q4JIX4_PSEFL</name>
<reference evidence="7" key="2">
    <citation type="submission" date="2005-06" db="EMBL/GenBank/DDBJ databases">
        <title>Clone, sequence analysis of phl 2,4-DAPG gene cluster from Pseudomonas fluorescens 2P24.</title>
        <authorList>
            <person name="Zhou H.Y."/>
            <person name="Zhang L.Q."/>
            <person name="Tang W.H."/>
        </authorList>
    </citation>
    <scope>NUCLEOTIDE SEQUENCE</scope>
    <source>
        <strain evidence="7">2P24</strain>
    </source>
</reference>
<feature type="domain" description="DAPG hydrolase PhiG" evidence="6">
    <location>
        <begin position="76"/>
        <end position="299"/>
    </location>
</feature>
<dbReference type="EMBL" id="DQ083928">
    <property type="protein sequence ID" value="AAY86546.1"/>
    <property type="molecule type" value="Genomic_DNA"/>
</dbReference>
<reference evidence="7" key="1">
    <citation type="journal article" date="2004" name="Zhi Wu Bing Li Xue Bao">
        <title>Identificaion and characterization of biocontrol bacterial strain 2P24 and CPF-10.</title>
        <authorList>
            <person name="Wei H.L."/>
            <person name="Wang Y."/>
            <person name="Zhang L.Q."/>
        </authorList>
    </citation>
    <scope>NUCLEOTIDE SEQUENCE</scope>
    <source>
        <strain evidence="7">2P24</strain>
    </source>
</reference>
<evidence type="ECO:0000256" key="4">
    <source>
        <dbReference type="ARBA" id="ARBA00022833"/>
    </source>
</evidence>
<keyword evidence="2" id="KW-0479">Metal-binding</keyword>
<dbReference type="BRENDA" id="3.7.1.24">
    <property type="organism ID" value="5121"/>
</dbReference>
<evidence type="ECO:0000256" key="5">
    <source>
        <dbReference type="ARBA" id="ARBA00023459"/>
    </source>
</evidence>
<evidence type="ECO:0000256" key="3">
    <source>
        <dbReference type="ARBA" id="ARBA00022801"/>
    </source>
</evidence>
<comment type="cofactor">
    <cofactor evidence="1">
        <name>Zn(2+)</name>
        <dbReference type="ChEBI" id="CHEBI:29105"/>
    </cofactor>
</comment>
<sequence length="306" mass="34925">MLRLLTHYQGNIVMEARVMTPFTYFSLPMQKQFLANQQAVQGKPYAEFFRSKISVPLSAVEKIQQGPMPLADTLTPSIEDLNRMLAADFISEEAGYALLPGPMAYVQSRKFFPNCTAEMLKWWFMWHPLEAERYTLWFPYAHVENPCVHHERLSDTTLSFEESLYGNTFCASEYVGDRLMHLHIHFRDPCELGFCPDLYRESKIDGSVSALMSLAHEPQVPVSLMAHLFKECPEGLYLTSRYWVGSHPAMQRFPGAERAAQLLEESGLGEVELETLAYEFAVHDMCEFNHLASILPSLHAQFSGAK</sequence>
<dbReference type="InterPro" id="IPR041526">
    <property type="entry name" value="DAPG_hydrolase"/>
</dbReference>
<evidence type="ECO:0000313" key="7">
    <source>
        <dbReference type="EMBL" id="AAY86546.1"/>
    </source>
</evidence>
<dbReference type="GO" id="GO:0046872">
    <property type="term" value="F:metal ion binding"/>
    <property type="evidence" value="ECO:0007669"/>
    <property type="project" value="UniProtKB-KW"/>
</dbReference>
<organism evidence="7">
    <name type="scientific">Pseudomonas fluorescens</name>
    <dbReference type="NCBI Taxonomy" id="294"/>
    <lineage>
        <taxon>Bacteria</taxon>
        <taxon>Pseudomonadati</taxon>
        <taxon>Pseudomonadota</taxon>
        <taxon>Gammaproteobacteria</taxon>
        <taxon>Pseudomonadales</taxon>
        <taxon>Pseudomonadaceae</taxon>
        <taxon>Pseudomonas</taxon>
    </lineage>
</organism>
<evidence type="ECO:0000256" key="1">
    <source>
        <dbReference type="ARBA" id="ARBA00001947"/>
    </source>
</evidence>
<accession>Q4JIX4</accession>
<protein>
    <submittedName>
        <fullName evidence="7">PhlG</fullName>
    </submittedName>
</protein>
<keyword evidence="3" id="KW-0378">Hydrolase</keyword>
<dbReference type="GO" id="GO:0016787">
    <property type="term" value="F:hydrolase activity"/>
    <property type="evidence" value="ECO:0007669"/>
    <property type="project" value="UniProtKB-KW"/>
</dbReference>
<keyword evidence="4" id="KW-0862">Zinc</keyword>